<feature type="region of interest" description="Disordered" evidence="2">
    <location>
        <begin position="1028"/>
        <end position="1078"/>
    </location>
</feature>
<dbReference type="PANTHER" id="PTHR23159">
    <property type="entry name" value="CENTROSOMAL PROTEIN 2"/>
    <property type="match status" value="1"/>
</dbReference>
<feature type="compositionally biased region" description="Polar residues" evidence="2">
    <location>
        <begin position="35"/>
        <end position="51"/>
    </location>
</feature>
<accession>A0A4U0TJV8</accession>
<evidence type="ECO:0000256" key="2">
    <source>
        <dbReference type="SAM" id="MobiDB-lite"/>
    </source>
</evidence>
<name>A0A4U0TJV8_9PEZI</name>
<organism evidence="3 4">
    <name type="scientific">Salinomyces thailandicus</name>
    <dbReference type="NCBI Taxonomy" id="706561"/>
    <lineage>
        <taxon>Eukaryota</taxon>
        <taxon>Fungi</taxon>
        <taxon>Dikarya</taxon>
        <taxon>Ascomycota</taxon>
        <taxon>Pezizomycotina</taxon>
        <taxon>Dothideomycetes</taxon>
        <taxon>Dothideomycetidae</taxon>
        <taxon>Mycosphaerellales</taxon>
        <taxon>Teratosphaeriaceae</taxon>
        <taxon>Salinomyces</taxon>
    </lineage>
</organism>
<feature type="compositionally biased region" description="Low complexity" evidence="2">
    <location>
        <begin position="1028"/>
        <end position="1052"/>
    </location>
</feature>
<dbReference type="OrthoDB" id="3532430at2759"/>
<evidence type="ECO:0000313" key="3">
    <source>
        <dbReference type="EMBL" id="TKA22046.1"/>
    </source>
</evidence>
<feature type="coiled-coil region" evidence="1">
    <location>
        <begin position="736"/>
        <end position="912"/>
    </location>
</feature>
<feature type="coiled-coil region" evidence="1">
    <location>
        <begin position="507"/>
        <end position="699"/>
    </location>
</feature>
<proteinExistence type="predicted"/>
<protein>
    <submittedName>
        <fullName evidence="3">Uncharacterized protein</fullName>
    </submittedName>
</protein>
<reference evidence="3 4" key="1">
    <citation type="submission" date="2017-03" db="EMBL/GenBank/DDBJ databases">
        <title>Genomes of endolithic fungi from Antarctica.</title>
        <authorList>
            <person name="Coleine C."/>
            <person name="Masonjones S."/>
            <person name="Stajich J.E."/>
        </authorList>
    </citation>
    <scope>NUCLEOTIDE SEQUENCE [LARGE SCALE GENOMIC DNA]</scope>
    <source>
        <strain evidence="3 4">CCFEE 6315</strain>
    </source>
</reference>
<keyword evidence="4" id="KW-1185">Reference proteome</keyword>
<comment type="caution">
    <text evidence="3">The sequence shown here is derived from an EMBL/GenBank/DDBJ whole genome shotgun (WGS) entry which is preliminary data.</text>
</comment>
<feature type="region of interest" description="Disordered" evidence="2">
    <location>
        <begin position="1"/>
        <end position="86"/>
    </location>
</feature>
<feature type="region of interest" description="Disordered" evidence="2">
    <location>
        <begin position="101"/>
        <end position="146"/>
    </location>
</feature>
<sequence>MAPKKRQAATSSSQPLPDTQKQTRASGRKRRHSDASNVSIDPPASNQGSTTAAPAKKRKKGRAASRASAEPEVIVEEDEQQHELDEHHQDVMALGGDATTERTVEESIEVSQPRSKHVSFASGTGSDGATATHATPHPRKESVKRRITISPSAKTIKRLRISDGRSSLPVAFSQDDSTDPRAIIQELQFTPLRTVLEERIRRRLRRSHLSEEQNAIEDHMKGDSRTAQELRVLRAQASQMSARIGELSLELETQRQMAIDASDDNDTLRAQDLERELINIRGRLAQHLDTHGLKDTDIDPDENMLVLDNEEHISYPMLPTPERSQSTTIVETEQTDSEVKMLSHELSQSTRNRVSLGLSQAQVEWEAERKEFQNAILAFEKEANDAKSRLSILDIELKHMGFGDNEDVLIILKSIRRSFDSVRENMEDILPDTVPEGASTQDLIEIMCANLRAFVTRLQLQHGEIHEKDTLIAELGNQVSGLLDHLAEAGIRRQRLEEQWKTLDEDNESKVREYEELQADLEASQEDIEDLKRQLREKTDEMKALHVDHVESLRSLESLKESLDNYRKEEERMTVLIQRMEKEHKITVESLTKEHELLADELETVRAEREALTQERTTTVADLEEKNALCEDLESRVGRLEEELEQVTSEIEVLRANNETERRQREAAETDLDDRNLQVEELEQKLRDSGKEANDLRMKMFGLQQDHAQQVQDLEQRITDRDEQFQNDIAAEVARRETANQLAAEYENGMKDLEVKLAEVEERMLADLAARDARILQLEQTLAERDQQIEGYEMDIRSLENQMDIEKTNNADSAEELNGTIKLLQENIGSHSRTILELQEQAATTAEFHNNEIEDRNAEIATLHGKIALLQTDMSELEREKAGLERRVESEAEAMLELQNAKEDEIDELMHQITVKQDKILVVEQKSVDADKRWQELLAARDEEIAELKTSASGNTEEIETLSATLNVNLEKFKEYIRRSKATIAKLQDAAATNKAVADEEGDVMQADGDGMLEELERMDVVGEMKITRSSASTSAMQSSQSQTQTVAGSSAKKGRGKKGKRVVDSGIGMDGEEELAA</sequence>
<dbReference type="PANTHER" id="PTHR23159:SF31">
    <property type="entry name" value="CENTROSOME-ASSOCIATED PROTEIN CEP250 ISOFORM X1"/>
    <property type="match status" value="1"/>
</dbReference>
<dbReference type="AlphaFoldDB" id="A0A4U0TJV8"/>
<gene>
    <name evidence="3" type="ORF">B0A50_08428</name>
</gene>
<feature type="compositionally biased region" description="Polar residues" evidence="2">
    <location>
        <begin position="8"/>
        <end position="25"/>
    </location>
</feature>
<dbReference type="Proteomes" id="UP000308549">
    <property type="component" value="Unassembled WGS sequence"/>
</dbReference>
<evidence type="ECO:0000313" key="4">
    <source>
        <dbReference type="Proteomes" id="UP000308549"/>
    </source>
</evidence>
<dbReference type="EMBL" id="NAJL01000087">
    <property type="protein sequence ID" value="TKA22046.1"/>
    <property type="molecule type" value="Genomic_DNA"/>
</dbReference>
<keyword evidence="1" id="KW-0175">Coiled coil</keyword>
<evidence type="ECO:0000256" key="1">
    <source>
        <dbReference type="SAM" id="Coils"/>
    </source>
</evidence>
<feature type="compositionally biased region" description="Polar residues" evidence="2">
    <location>
        <begin position="121"/>
        <end position="133"/>
    </location>
</feature>